<gene>
    <name evidence="1" type="ORF">AAWM_07702</name>
</gene>
<dbReference type="Proteomes" id="UP000286921">
    <property type="component" value="Unassembled WGS sequence"/>
</dbReference>
<comment type="caution">
    <text evidence="1">The sequence shown here is derived from an EMBL/GenBank/DDBJ whole genome shotgun (WGS) entry which is preliminary data.</text>
</comment>
<proteinExistence type="predicted"/>
<keyword evidence="2" id="KW-1185">Reference proteome</keyword>
<dbReference type="AlphaFoldDB" id="A0A401L0G8"/>
<reference evidence="1 2" key="1">
    <citation type="submission" date="2016-09" db="EMBL/GenBank/DDBJ databases">
        <title>Aspergillus awamori IFM 58123T.</title>
        <authorList>
            <person name="Kusuya Y."/>
            <person name="Shimizu M."/>
            <person name="Takahashi H."/>
            <person name="Yaguchi T."/>
        </authorList>
    </citation>
    <scope>NUCLEOTIDE SEQUENCE [LARGE SCALE GENOMIC DNA]</scope>
    <source>
        <strain evidence="1 2">IFM 58123</strain>
    </source>
</reference>
<sequence>MSAPAPDYQDQVELALRLRNTMVAPASNPQDQVELPLRPRINMTAASALNSQDEPELPLRQLPLTFAIDVSGSTLGPILRQEQDAIREICGDSMPQELVSQSSILPWCHMALPPMRIADIEDLRSSGQTDPGALLNNPACRFTLQDASLWFLLTDGHIHEPRVQKFAHAISAAGIHGKACVIILFGYPQSSPFRCNISVGMSVFAVAPHCIFLFSDVITGMIFVLQAKGSFLDILPAEKRFVPFGEGTKWADLVTIRYDDLKRVKVPRPAKLSRDIVILPNGVHFDLNSIYTGSISETDTLNLLSDYAALDVVILAAETRGQHDKIQKWILNSRRTINPMNKILREPREDLDGEAKIVLLTLLTFLGGDGSLPRSLWQAFLNSNKSSTAEFIKSELRKQHRRNWEHLEKNVRAARDYSSRLETTLEDVLERLSGLTLRQSSMSPSDLTPMSSPNAADMRSIGAALSFQQRSSPLAKVSGSPYDEPIDCECLFLPGYKDSRNVAAGCAAPQNYQKCPICGTDRAIQCLLLQTPRDYNGTHHVPQANSCAGHRYPMVLGSYPETDVILPLSACDACAWLLLQVRELPNGQRVDAALPLVSLATDVNRRQWVRTLNRVYERRFHEGIILYAFLSSVCFKMEDISKEKETSSSLMECLEWCCREISSLPGEPMRAGLLPAPELMPGVVCRLVTLQELFIAAFTDSHTNNWLSNFLHYPIEGSVVLVRIASQMEAIAPHMIEIYVWKRLLYQIAEHYSALRRENGPKEADLSLKTTLGKPFLSPPGRASAAHTDLLVELFSSSYSISVAQLGDHLPSLDQFRRLGNYFAPIERTTKYHAALAVFLHIMWKVSALLQDNHPEVEYYFVTYIESYGLKVQQADNPLCKVFDEPTLVGDGDVEKMIKDVYELC</sequence>
<evidence type="ECO:0000313" key="2">
    <source>
        <dbReference type="Proteomes" id="UP000286921"/>
    </source>
</evidence>
<protein>
    <submittedName>
        <fullName evidence="1">Uncharacterized protein R626</fullName>
    </submittedName>
</protein>
<name>A0A401L0G8_ASPAW</name>
<organism evidence="1 2">
    <name type="scientific">Aspergillus awamori</name>
    <name type="common">Black koji mold</name>
    <dbReference type="NCBI Taxonomy" id="105351"/>
    <lineage>
        <taxon>Eukaryota</taxon>
        <taxon>Fungi</taxon>
        <taxon>Dikarya</taxon>
        <taxon>Ascomycota</taxon>
        <taxon>Pezizomycotina</taxon>
        <taxon>Eurotiomycetes</taxon>
        <taxon>Eurotiomycetidae</taxon>
        <taxon>Eurotiales</taxon>
        <taxon>Aspergillaceae</taxon>
        <taxon>Aspergillus</taxon>
    </lineage>
</organism>
<accession>A0A401L0G8</accession>
<evidence type="ECO:0000313" key="1">
    <source>
        <dbReference type="EMBL" id="GCB24817.1"/>
    </source>
</evidence>
<dbReference type="EMBL" id="BDHI01000021">
    <property type="protein sequence ID" value="GCB24817.1"/>
    <property type="molecule type" value="Genomic_DNA"/>
</dbReference>